<name>A0A840RRG9_9BURK</name>
<proteinExistence type="predicted"/>
<dbReference type="PANTHER" id="PTHR48228">
    <property type="entry name" value="SUCCINYL-COA--D-CITRAMALATE COA-TRANSFERASE"/>
    <property type="match status" value="1"/>
</dbReference>
<reference evidence="2 3" key="1">
    <citation type="submission" date="2020-08" db="EMBL/GenBank/DDBJ databases">
        <title>Genomic Encyclopedia of Type Strains, Phase IV (KMG-IV): sequencing the most valuable type-strain genomes for metagenomic binning, comparative biology and taxonomic classification.</title>
        <authorList>
            <person name="Goeker M."/>
        </authorList>
    </citation>
    <scope>NUCLEOTIDE SEQUENCE [LARGE SCALE GENOMIC DNA]</scope>
    <source>
        <strain evidence="2 3">DSM 23240</strain>
    </source>
</reference>
<dbReference type="RefSeq" id="WP_168056793.1">
    <property type="nucleotide sequence ID" value="NZ_JAAOZT010000012.1"/>
</dbReference>
<dbReference type="EMBL" id="JACHHQ010000006">
    <property type="protein sequence ID" value="MBB5201067.1"/>
    <property type="molecule type" value="Genomic_DNA"/>
</dbReference>
<dbReference type="SUPFAM" id="SSF89796">
    <property type="entry name" value="CoA-transferase family III (CaiB/BaiF)"/>
    <property type="match status" value="1"/>
</dbReference>
<keyword evidence="3" id="KW-1185">Reference proteome</keyword>
<evidence type="ECO:0000313" key="3">
    <source>
        <dbReference type="Proteomes" id="UP000571084"/>
    </source>
</evidence>
<dbReference type="Gene3D" id="3.30.1540.10">
    <property type="entry name" value="formyl-coa transferase, domain 3"/>
    <property type="match status" value="1"/>
</dbReference>
<dbReference type="InterPro" id="IPR023606">
    <property type="entry name" value="CoA-Trfase_III_dom_1_sf"/>
</dbReference>
<dbReference type="AlphaFoldDB" id="A0A840RRG9"/>
<dbReference type="InterPro" id="IPR044855">
    <property type="entry name" value="CoA-Trfase_III_dom3_sf"/>
</dbReference>
<organism evidence="2 3">
    <name type="scientific">Glaciimonas immobilis</name>
    <dbReference type="NCBI Taxonomy" id="728004"/>
    <lineage>
        <taxon>Bacteria</taxon>
        <taxon>Pseudomonadati</taxon>
        <taxon>Pseudomonadota</taxon>
        <taxon>Betaproteobacteria</taxon>
        <taxon>Burkholderiales</taxon>
        <taxon>Oxalobacteraceae</taxon>
        <taxon>Glaciimonas</taxon>
    </lineage>
</organism>
<protein>
    <submittedName>
        <fullName evidence="2">Crotonobetainyl-CoA:carnitine CoA-transferase CaiB-like acyl-CoA transferase</fullName>
    </submittedName>
</protein>
<dbReference type="Gene3D" id="3.40.50.10540">
    <property type="entry name" value="Crotonobetainyl-coa:carnitine coa-transferase, domain 1"/>
    <property type="match status" value="1"/>
</dbReference>
<dbReference type="PANTHER" id="PTHR48228:SF6">
    <property type="entry name" value="L-CARNITINE COA-TRANSFERASE"/>
    <property type="match status" value="1"/>
</dbReference>
<dbReference type="InterPro" id="IPR003673">
    <property type="entry name" value="CoA-Trfase_fam_III"/>
</dbReference>
<dbReference type="Proteomes" id="UP000571084">
    <property type="component" value="Unassembled WGS sequence"/>
</dbReference>
<gene>
    <name evidence="2" type="ORF">HNR39_002916</name>
</gene>
<evidence type="ECO:0000256" key="1">
    <source>
        <dbReference type="ARBA" id="ARBA00022679"/>
    </source>
</evidence>
<dbReference type="Pfam" id="PF02515">
    <property type="entry name" value="CoA_transf_3"/>
    <property type="match status" value="1"/>
</dbReference>
<evidence type="ECO:0000313" key="2">
    <source>
        <dbReference type="EMBL" id="MBB5201067.1"/>
    </source>
</evidence>
<keyword evidence="1 2" id="KW-0808">Transferase</keyword>
<accession>A0A840RRG9</accession>
<dbReference type="GO" id="GO:0016740">
    <property type="term" value="F:transferase activity"/>
    <property type="evidence" value="ECO:0007669"/>
    <property type="project" value="UniProtKB-KW"/>
</dbReference>
<sequence length="440" mass="48575">MSSLTAQHYYRYLIPKVSNEITLSAMTFTTSQNDIALTPALKGVRVIELGTFISAPFAAMLLADFGADVIKIELPEVGDPMRTLGAFPSDGKSDSGYWWSTIGRNKRSVALDVRTPEGRAILGQLLKTTEILIENFRPGTLDRWGITSAWMKEQRPDITIVRISGYGQDGPWRDTPGFDRNAQAFSGLVYVTGEKDTAPQQAGLPVCDFTAGLWAAFGAVTAMLGKHLHKDNVGNEVDLALYETMIPFLKDIPMKYRHEGKVTERTGNTPDYVSPGGAYLTGDNEWIFVSGTGDRVFGRLMTVVGHPEMPEQAMFKLNKDRVTHRPLLDAAINKWLKTRTTEEALAAFQAADVPAVKIQSIDDLMNHPQVVSRGNFVNVPDHDRGVVCLTSPVPRLSRRPGTIRWAGQHLGESNVDVLQGELNLSDQALAELRERRIVGR</sequence>
<comment type="caution">
    <text evidence="2">The sequence shown here is derived from an EMBL/GenBank/DDBJ whole genome shotgun (WGS) entry which is preliminary data.</text>
</comment>
<dbReference type="InterPro" id="IPR050509">
    <property type="entry name" value="CoA-transferase_III"/>
</dbReference>